<feature type="domain" description="Fibronectin type III-like" evidence="9">
    <location>
        <begin position="687"/>
        <end position="760"/>
    </location>
</feature>
<dbReference type="Proteomes" id="UP000332933">
    <property type="component" value="Unassembled WGS sequence"/>
</dbReference>
<accession>A0A485KBF5</accession>
<evidence type="ECO:0000256" key="3">
    <source>
        <dbReference type="ARBA" id="ARBA00012744"/>
    </source>
</evidence>
<dbReference type="PANTHER" id="PTHR30620:SF16">
    <property type="entry name" value="LYSOSOMAL BETA GLUCOSIDASE"/>
    <property type="match status" value="1"/>
</dbReference>
<comment type="catalytic activity">
    <reaction evidence="1">
        <text>Hydrolysis of terminal, non-reducing beta-D-glucosyl residues with release of beta-D-glucose.</text>
        <dbReference type="EC" id="3.2.1.21"/>
    </reaction>
</comment>
<comment type="similarity">
    <text evidence="2">Belongs to the glycosyl hydrolase 3 family.</text>
</comment>
<evidence type="ECO:0000256" key="2">
    <source>
        <dbReference type="ARBA" id="ARBA00005336"/>
    </source>
</evidence>
<dbReference type="SUPFAM" id="SSF50370">
    <property type="entry name" value="Ricin B-like lectins"/>
    <property type="match status" value="1"/>
</dbReference>
<feature type="domain" description="Ricin B lectin" evidence="8">
    <location>
        <begin position="781"/>
        <end position="899"/>
    </location>
</feature>
<dbReference type="OrthoDB" id="65399at2759"/>
<evidence type="ECO:0000256" key="1">
    <source>
        <dbReference type="ARBA" id="ARBA00000448"/>
    </source>
</evidence>
<dbReference type="PANTHER" id="PTHR30620">
    <property type="entry name" value="PERIPLASMIC BETA-GLUCOSIDASE-RELATED"/>
    <property type="match status" value="1"/>
</dbReference>
<dbReference type="InterPro" id="IPR026891">
    <property type="entry name" value="Fn3-like"/>
</dbReference>
<dbReference type="SMART" id="SM00458">
    <property type="entry name" value="RICIN"/>
    <property type="match status" value="1"/>
</dbReference>
<dbReference type="Gene3D" id="3.20.20.300">
    <property type="entry name" value="Glycoside hydrolase, family 3, N-terminal domain"/>
    <property type="match status" value="1"/>
</dbReference>
<evidence type="ECO:0000256" key="4">
    <source>
        <dbReference type="ARBA" id="ARBA00022729"/>
    </source>
</evidence>
<feature type="chain" id="PRO_5036115998" description="beta-glucosidase" evidence="7">
    <location>
        <begin position="27"/>
        <end position="900"/>
    </location>
</feature>
<dbReference type="SUPFAM" id="SSF51445">
    <property type="entry name" value="(Trans)glycosidases"/>
    <property type="match status" value="1"/>
</dbReference>
<dbReference type="Pfam" id="PF01915">
    <property type="entry name" value="Glyco_hydro_3_C"/>
    <property type="match status" value="1"/>
</dbReference>
<dbReference type="AlphaFoldDB" id="A0A485KBF5"/>
<keyword evidence="6" id="KW-0326">Glycosidase</keyword>
<dbReference type="PRINTS" id="PR00133">
    <property type="entry name" value="GLHYDRLASE3"/>
</dbReference>
<dbReference type="Pfam" id="PF00652">
    <property type="entry name" value="Ricin_B_lectin"/>
    <property type="match status" value="1"/>
</dbReference>
<dbReference type="InterPro" id="IPR035992">
    <property type="entry name" value="Ricin_B-like_lectins"/>
</dbReference>
<dbReference type="SUPFAM" id="SSF52279">
    <property type="entry name" value="Beta-D-glucan exohydrolase, C-terminal domain"/>
    <property type="match status" value="1"/>
</dbReference>
<protein>
    <recommendedName>
        <fullName evidence="3">beta-glucosidase</fullName>
        <ecNumber evidence="3">3.2.1.21</ecNumber>
    </recommendedName>
</protein>
<dbReference type="InterPro" id="IPR001764">
    <property type="entry name" value="Glyco_hydro_3_N"/>
</dbReference>
<dbReference type="EC" id="3.2.1.21" evidence="3"/>
<dbReference type="PROSITE" id="PS50231">
    <property type="entry name" value="RICIN_B_LECTIN"/>
    <property type="match status" value="1"/>
</dbReference>
<dbReference type="GO" id="GO:0009251">
    <property type="term" value="P:glucan catabolic process"/>
    <property type="evidence" value="ECO:0007669"/>
    <property type="project" value="TreeGrafter"/>
</dbReference>
<dbReference type="Gene3D" id="3.40.50.1700">
    <property type="entry name" value="Glycoside hydrolase family 3 C-terminal domain"/>
    <property type="match status" value="1"/>
</dbReference>
<dbReference type="InterPro" id="IPR000772">
    <property type="entry name" value="Ricin_B_lectin"/>
</dbReference>
<evidence type="ECO:0000259" key="8">
    <source>
        <dbReference type="SMART" id="SM00458"/>
    </source>
</evidence>
<evidence type="ECO:0000259" key="9">
    <source>
        <dbReference type="SMART" id="SM01217"/>
    </source>
</evidence>
<keyword evidence="4 7" id="KW-0732">Signal</keyword>
<sequence>MQWAMTTRMNPRPLAVLPMYVDLVVATLLLGAAAAAASQSNADRARAIVNAMTPDQLLGQMNQINSDRIALWDQDQIWNTAAIEAFANRGVGSYLNTPGFPRKGNQLVAGVAHWRQAIQELHDAQINITGIPILYGIDSIHGAQMVDQAVLFPHNINGGATFNPALVYDYGKYMARDTKAAGIPWIFNPVLEVTRHKHWPRLYETYGEDPTVVAAMAKAVVDGIQSQQVAACFKHFIGYSDPAFGMDRDPVVLSDYEVLNYFMPPFKAAIDAGVMTGMGTYIALNGVPLAANARMHQGLLRHDLNFQGAMVTDWGEIYLLNDVHNVVKSDQDAVELSLNTATYDIAMVPYDMTFAEYGSTLLGQQKIQLARLKQSVERIIKLKLDLGLFDNPVPGADVADQVGDAASEAAALTMAQESIVLLKNANNVLPLKPSASVFITGPSADDIGMLCGGWTYYWQGMSGGQDIFPHGQTAKQAIEATLTGSHTFYQGVEMDGTFQDINKAKQLAQQHTYTIVVLGERAYAELEGNWDPAELPDGLISYVQALAATNTKIILVLAEGRPRLLNGIADLASAVLWAGLPCEMGGDAIANVLFGKVNPSGKLPYVYPKSNDDINLATPYYFRTRDRCVKMGTNDACPAEWQYGEGLSYTQFTYSKMQLSSEAFSSPTDKLTVSVTIKNTGAVAGKEVVMLFVTPPATRQSAETKLLKKFTKIELAPNQAKTVSFDLTAADWGYYTDNIGQGLQKSADAGAYTFFFKAGTDCSTASELCRSFQYGDVRPLTGALVSVATKQAMDSTTDDQVGMVEAIGAGSWSIDPRTKLLTATNGLCLDAYEPQNWGAVHLWACSSDNANQKWLYDASTKQLRHETHTGFCLDVGGPWLWECLPTTNKDVKNQQWQVVG</sequence>
<feature type="signal peptide" evidence="7">
    <location>
        <begin position="1"/>
        <end position="26"/>
    </location>
</feature>
<reference evidence="11 12" key="1">
    <citation type="submission" date="2019-03" db="EMBL/GenBank/DDBJ databases">
        <authorList>
            <person name="Gaulin E."/>
            <person name="Dumas B."/>
        </authorList>
    </citation>
    <scope>NUCLEOTIDE SEQUENCE [LARGE SCALE GENOMIC DNA]</scope>
    <source>
        <strain evidence="11">CBS 568.67</strain>
    </source>
</reference>
<keyword evidence="12" id="KW-1185">Reference proteome</keyword>
<dbReference type="EMBL" id="VJMH01000164">
    <property type="protein sequence ID" value="KAF0718278.1"/>
    <property type="molecule type" value="Genomic_DNA"/>
</dbReference>
<evidence type="ECO:0000256" key="7">
    <source>
        <dbReference type="SAM" id="SignalP"/>
    </source>
</evidence>
<evidence type="ECO:0000256" key="5">
    <source>
        <dbReference type="ARBA" id="ARBA00022801"/>
    </source>
</evidence>
<dbReference type="Gene3D" id="2.80.10.50">
    <property type="match status" value="1"/>
</dbReference>
<dbReference type="InterPro" id="IPR017853">
    <property type="entry name" value="GH"/>
</dbReference>
<evidence type="ECO:0000313" key="12">
    <source>
        <dbReference type="Proteomes" id="UP000332933"/>
    </source>
</evidence>
<dbReference type="Pfam" id="PF00933">
    <property type="entry name" value="Glyco_hydro_3"/>
    <property type="match status" value="1"/>
</dbReference>
<dbReference type="EMBL" id="CAADRA010000164">
    <property type="protein sequence ID" value="VFT78997.1"/>
    <property type="molecule type" value="Genomic_DNA"/>
</dbReference>
<evidence type="ECO:0000256" key="6">
    <source>
        <dbReference type="ARBA" id="ARBA00023295"/>
    </source>
</evidence>
<gene>
    <name evidence="11" type="primary">Aste57867_1788</name>
    <name evidence="10" type="ORF">As57867_001786</name>
    <name evidence="11" type="ORF">ASTE57867_1788</name>
</gene>
<organism evidence="11 12">
    <name type="scientific">Aphanomyces stellatus</name>
    <dbReference type="NCBI Taxonomy" id="120398"/>
    <lineage>
        <taxon>Eukaryota</taxon>
        <taxon>Sar</taxon>
        <taxon>Stramenopiles</taxon>
        <taxon>Oomycota</taxon>
        <taxon>Saprolegniomycetes</taxon>
        <taxon>Saprolegniales</taxon>
        <taxon>Verrucalvaceae</taxon>
        <taxon>Aphanomyces</taxon>
    </lineage>
</organism>
<dbReference type="FunFam" id="3.20.20.300:FF:000007">
    <property type="entry name" value="Lysosomal beta glucosidase"/>
    <property type="match status" value="1"/>
</dbReference>
<dbReference type="Pfam" id="PF14310">
    <property type="entry name" value="Fn3-like"/>
    <property type="match status" value="1"/>
</dbReference>
<dbReference type="InterPro" id="IPR051915">
    <property type="entry name" value="Cellulose_Degrad_GH3"/>
</dbReference>
<name>A0A485KBF5_9STRA</name>
<dbReference type="GO" id="GO:0008422">
    <property type="term" value="F:beta-glucosidase activity"/>
    <property type="evidence" value="ECO:0007669"/>
    <property type="project" value="UniProtKB-EC"/>
</dbReference>
<keyword evidence="5" id="KW-0378">Hydrolase</keyword>
<reference evidence="10" key="2">
    <citation type="submission" date="2019-06" db="EMBL/GenBank/DDBJ databases">
        <title>Genomics analysis of Aphanomyces spp. identifies a new class of oomycete effector associated with host adaptation.</title>
        <authorList>
            <person name="Gaulin E."/>
        </authorList>
    </citation>
    <scope>NUCLEOTIDE SEQUENCE</scope>
    <source>
        <strain evidence="10">CBS 578.67</strain>
    </source>
</reference>
<dbReference type="InterPro" id="IPR013783">
    <property type="entry name" value="Ig-like_fold"/>
</dbReference>
<evidence type="ECO:0000313" key="11">
    <source>
        <dbReference type="EMBL" id="VFT78997.1"/>
    </source>
</evidence>
<dbReference type="InterPro" id="IPR036881">
    <property type="entry name" value="Glyco_hydro_3_C_sf"/>
</dbReference>
<proteinExistence type="inferred from homology"/>
<dbReference type="InterPro" id="IPR036962">
    <property type="entry name" value="Glyco_hydro_3_N_sf"/>
</dbReference>
<dbReference type="InterPro" id="IPR002772">
    <property type="entry name" value="Glyco_hydro_3_C"/>
</dbReference>
<evidence type="ECO:0000313" key="10">
    <source>
        <dbReference type="EMBL" id="KAF0718278.1"/>
    </source>
</evidence>
<dbReference type="SMART" id="SM01217">
    <property type="entry name" value="Fn3_like"/>
    <property type="match status" value="1"/>
</dbReference>
<dbReference type="Gene3D" id="2.60.40.10">
    <property type="entry name" value="Immunoglobulins"/>
    <property type="match status" value="1"/>
</dbReference>